<proteinExistence type="predicted"/>
<dbReference type="AlphaFoldDB" id="A0A5E4QHD2"/>
<feature type="transmembrane region" description="Helical" evidence="1">
    <location>
        <begin position="30"/>
        <end position="50"/>
    </location>
</feature>
<gene>
    <name evidence="2" type="ORF">LSINAPIS_LOCUS8787</name>
</gene>
<evidence type="ECO:0000313" key="3">
    <source>
        <dbReference type="Proteomes" id="UP000324832"/>
    </source>
</evidence>
<name>A0A5E4QHD2_9NEOP</name>
<reference evidence="2 3" key="1">
    <citation type="submission" date="2017-07" db="EMBL/GenBank/DDBJ databases">
        <authorList>
            <person name="Talla V."/>
            <person name="Backstrom N."/>
        </authorList>
    </citation>
    <scope>NUCLEOTIDE SEQUENCE [LARGE SCALE GENOMIC DNA]</scope>
</reference>
<dbReference type="Proteomes" id="UP000324832">
    <property type="component" value="Unassembled WGS sequence"/>
</dbReference>
<protein>
    <submittedName>
        <fullName evidence="2">Uncharacterized protein</fullName>
    </submittedName>
</protein>
<dbReference type="EMBL" id="FZQP02003222">
    <property type="protein sequence ID" value="VVC97535.1"/>
    <property type="molecule type" value="Genomic_DNA"/>
</dbReference>
<keyword evidence="1" id="KW-0472">Membrane</keyword>
<keyword evidence="3" id="KW-1185">Reference proteome</keyword>
<accession>A0A5E4QHD2</accession>
<organism evidence="2 3">
    <name type="scientific">Leptidea sinapis</name>
    <dbReference type="NCBI Taxonomy" id="189913"/>
    <lineage>
        <taxon>Eukaryota</taxon>
        <taxon>Metazoa</taxon>
        <taxon>Ecdysozoa</taxon>
        <taxon>Arthropoda</taxon>
        <taxon>Hexapoda</taxon>
        <taxon>Insecta</taxon>
        <taxon>Pterygota</taxon>
        <taxon>Neoptera</taxon>
        <taxon>Endopterygota</taxon>
        <taxon>Lepidoptera</taxon>
        <taxon>Glossata</taxon>
        <taxon>Ditrysia</taxon>
        <taxon>Papilionoidea</taxon>
        <taxon>Pieridae</taxon>
        <taxon>Dismorphiinae</taxon>
        <taxon>Leptidea</taxon>
    </lineage>
</organism>
<evidence type="ECO:0000256" key="1">
    <source>
        <dbReference type="SAM" id="Phobius"/>
    </source>
</evidence>
<keyword evidence="1" id="KW-1133">Transmembrane helix</keyword>
<keyword evidence="1" id="KW-0812">Transmembrane</keyword>
<sequence length="137" mass="15180">MGLVQSIFCSVIFCIERVLTWTCCAFVLMLIMFTIIVLMVYGISVGYHYAQKELASFAMSSRTTTPPAVLRAGPERGPIVRLVAVNRTEVEHAPQPILEVYQTRKPGEKVYLETSQTPVVLLETERSATQAAAILTT</sequence>
<evidence type="ECO:0000313" key="2">
    <source>
        <dbReference type="EMBL" id="VVC97535.1"/>
    </source>
</evidence>